<dbReference type="EMBL" id="JBFNQN010000006">
    <property type="protein sequence ID" value="MEW9265106.1"/>
    <property type="molecule type" value="Genomic_DNA"/>
</dbReference>
<reference evidence="6 7" key="1">
    <citation type="submission" date="2024-07" db="EMBL/GenBank/DDBJ databases">
        <authorList>
            <person name="Thanompreechachai J."/>
            <person name="Duangmal K."/>
        </authorList>
    </citation>
    <scope>NUCLEOTIDE SEQUENCE [LARGE SCALE GENOMIC DNA]</scope>
    <source>
        <strain evidence="6 7">KCTC 19886</strain>
    </source>
</reference>
<evidence type="ECO:0000256" key="1">
    <source>
        <dbReference type="ARBA" id="ARBA00022679"/>
    </source>
</evidence>
<dbReference type="SUPFAM" id="SSF55781">
    <property type="entry name" value="GAF domain-like"/>
    <property type="match status" value="1"/>
</dbReference>
<dbReference type="InterPro" id="IPR005561">
    <property type="entry name" value="ANTAR"/>
</dbReference>
<dbReference type="Pfam" id="PF13185">
    <property type="entry name" value="GAF_2"/>
    <property type="match status" value="1"/>
</dbReference>
<dbReference type="SUPFAM" id="SSF52172">
    <property type="entry name" value="CheY-like"/>
    <property type="match status" value="1"/>
</dbReference>
<organism evidence="6 7">
    <name type="scientific">Kineococcus endophyticus</name>
    <dbReference type="NCBI Taxonomy" id="1181883"/>
    <lineage>
        <taxon>Bacteria</taxon>
        <taxon>Bacillati</taxon>
        <taxon>Actinomycetota</taxon>
        <taxon>Actinomycetes</taxon>
        <taxon>Kineosporiales</taxon>
        <taxon>Kineosporiaceae</taxon>
        <taxon>Kineococcus</taxon>
    </lineage>
</organism>
<dbReference type="Gene3D" id="3.30.450.40">
    <property type="match status" value="1"/>
</dbReference>
<proteinExistence type="predicted"/>
<dbReference type="InterPro" id="IPR029016">
    <property type="entry name" value="GAF-like_dom_sf"/>
</dbReference>
<evidence type="ECO:0000256" key="3">
    <source>
        <dbReference type="ARBA" id="ARBA00023015"/>
    </source>
</evidence>
<sequence length="227" mass="24463">MTDPQRSADLADLARSLQRRSSPQEVMDAVVEAAVSLVPGAEHGSISLVTGRRGVFSASASSQVARDFDSLQEELGEGPCLEAMFSEPVVHGPDLTAESRWPRLSKTAPDTLGIRSVLCFQLFVHEENTLGGLNLLATRPDAFDEEAPELGSVFAAHAASALAAAQELDQIKQALVSRDVIGQAKGMLMERYQMGPQQAFALLARLSQDENVKLHVLAERLVTTRTL</sequence>
<feature type="domain" description="ANTAR" evidence="5">
    <location>
        <begin position="161"/>
        <end position="222"/>
    </location>
</feature>
<keyword evidence="4" id="KW-0804">Transcription</keyword>
<dbReference type="SMART" id="SM01012">
    <property type="entry name" value="ANTAR"/>
    <property type="match status" value="1"/>
</dbReference>
<dbReference type="PROSITE" id="PS50921">
    <property type="entry name" value="ANTAR"/>
    <property type="match status" value="1"/>
</dbReference>
<evidence type="ECO:0000313" key="7">
    <source>
        <dbReference type="Proteomes" id="UP001555826"/>
    </source>
</evidence>
<evidence type="ECO:0000259" key="5">
    <source>
        <dbReference type="PROSITE" id="PS50921"/>
    </source>
</evidence>
<dbReference type="Pfam" id="PF03861">
    <property type="entry name" value="ANTAR"/>
    <property type="match status" value="1"/>
</dbReference>
<accession>A0ABV3P653</accession>
<dbReference type="InterPro" id="IPR012074">
    <property type="entry name" value="GAF_ANTAR"/>
</dbReference>
<dbReference type="InterPro" id="IPR011006">
    <property type="entry name" value="CheY-like_superfamily"/>
</dbReference>
<dbReference type="InterPro" id="IPR003018">
    <property type="entry name" value="GAF"/>
</dbReference>
<dbReference type="RefSeq" id="WP_367638029.1">
    <property type="nucleotide sequence ID" value="NZ_JBFNQN010000006.1"/>
</dbReference>
<protein>
    <submittedName>
        <fullName evidence="6">GAF and ANTAR domain-containing protein</fullName>
    </submittedName>
</protein>
<keyword evidence="1" id="KW-0808">Transferase</keyword>
<dbReference type="SMART" id="SM00065">
    <property type="entry name" value="GAF"/>
    <property type="match status" value="1"/>
</dbReference>
<dbReference type="InterPro" id="IPR036388">
    <property type="entry name" value="WH-like_DNA-bd_sf"/>
</dbReference>
<name>A0ABV3P653_9ACTN</name>
<dbReference type="Gene3D" id="1.10.10.10">
    <property type="entry name" value="Winged helix-like DNA-binding domain superfamily/Winged helix DNA-binding domain"/>
    <property type="match status" value="1"/>
</dbReference>
<dbReference type="PIRSF" id="PIRSF036625">
    <property type="entry name" value="GAF_ANTAR"/>
    <property type="match status" value="1"/>
</dbReference>
<keyword evidence="2" id="KW-0418">Kinase</keyword>
<comment type="caution">
    <text evidence="6">The sequence shown here is derived from an EMBL/GenBank/DDBJ whole genome shotgun (WGS) entry which is preliminary data.</text>
</comment>
<keyword evidence="7" id="KW-1185">Reference proteome</keyword>
<evidence type="ECO:0000256" key="4">
    <source>
        <dbReference type="ARBA" id="ARBA00023163"/>
    </source>
</evidence>
<gene>
    <name evidence="6" type="ORF">AB1207_10140</name>
</gene>
<evidence type="ECO:0000313" key="6">
    <source>
        <dbReference type="EMBL" id="MEW9265106.1"/>
    </source>
</evidence>
<dbReference type="Proteomes" id="UP001555826">
    <property type="component" value="Unassembled WGS sequence"/>
</dbReference>
<evidence type="ECO:0000256" key="2">
    <source>
        <dbReference type="ARBA" id="ARBA00022777"/>
    </source>
</evidence>
<keyword evidence="3" id="KW-0805">Transcription regulation</keyword>